<comment type="caution">
    <text evidence="2">The sequence shown here is derived from an EMBL/GenBank/DDBJ whole genome shotgun (WGS) entry which is preliminary data.</text>
</comment>
<dbReference type="AlphaFoldDB" id="A0A9D4TFZ9"/>
<evidence type="ECO:0000256" key="1">
    <source>
        <dbReference type="SAM" id="MobiDB-lite"/>
    </source>
</evidence>
<feature type="compositionally biased region" description="Gly residues" evidence="1">
    <location>
        <begin position="178"/>
        <end position="188"/>
    </location>
</feature>
<gene>
    <name evidence="2" type="ORF">D9Q98_009996</name>
</gene>
<organism evidence="2 3">
    <name type="scientific">Chlorella vulgaris</name>
    <name type="common">Green alga</name>
    <dbReference type="NCBI Taxonomy" id="3077"/>
    <lineage>
        <taxon>Eukaryota</taxon>
        <taxon>Viridiplantae</taxon>
        <taxon>Chlorophyta</taxon>
        <taxon>core chlorophytes</taxon>
        <taxon>Trebouxiophyceae</taxon>
        <taxon>Chlorellales</taxon>
        <taxon>Chlorellaceae</taxon>
        <taxon>Chlorella clade</taxon>
        <taxon>Chlorella</taxon>
    </lineage>
</organism>
<accession>A0A9D4TFZ9</accession>
<name>A0A9D4TFZ9_CHLVU</name>
<reference evidence="2" key="1">
    <citation type="journal article" date="2019" name="Plant J.">
        <title>Chlorella vulgaris genome assembly and annotation reveals the molecular basis for metabolic acclimation to high light conditions.</title>
        <authorList>
            <person name="Cecchin M."/>
            <person name="Marcolungo L."/>
            <person name="Rossato M."/>
            <person name="Girolomoni L."/>
            <person name="Cosentino E."/>
            <person name="Cuine S."/>
            <person name="Li-Beisson Y."/>
            <person name="Delledonne M."/>
            <person name="Ballottari M."/>
        </authorList>
    </citation>
    <scope>NUCLEOTIDE SEQUENCE</scope>
    <source>
        <strain evidence="2">211/11P</strain>
    </source>
</reference>
<sequence length="188" mass="19300">MASFVAVQAAVCTDEIANHPGLEPLFEAVSSRLEGHLDGRSPAAVPAFRPLPVSDIDIGTSGSIADTSTHQQLQRGVADLAASLQHVAQQRADAAVAHTHASLELRVGRLESQLAEVRMAAGRDRAAAAAAESMSQQFGAQMAAMQRQIVSLQLQLGAADVGAAEDTTGERAELPEPGSGGGGVQEGC</sequence>
<dbReference type="EMBL" id="SIDB01000013">
    <property type="protein sequence ID" value="KAI3424444.1"/>
    <property type="molecule type" value="Genomic_DNA"/>
</dbReference>
<proteinExistence type="predicted"/>
<reference evidence="2" key="2">
    <citation type="submission" date="2020-11" db="EMBL/GenBank/DDBJ databases">
        <authorList>
            <person name="Cecchin M."/>
            <person name="Marcolungo L."/>
            <person name="Rossato M."/>
            <person name="Girolomoni L."/>
            <person name="Cosentino E."/>
            <person name="Cuine S."/>
            <person name="Li-Beisson Y."/>
            <person name="Delledonne M."/>
            <person name="Ballottari M."/>
        </authorList>
    </citation>
    <scope>NUCLEOTIDE SEQUENCE</scope>
    <source>
        <strain evidence="2">211/11P</strain>
        <tissue evidence="2">Whole cell</tissue>
    </source>
</reference>
<protein>
    <submittedName>
        <fullName evidence="2">Uncharacterized protein</fullName>
    </submittedName>
</protein>
<evidence type="ECO:0000313" key="3">
    <source>
        <dbReference type="Proteomes" id="UP001055712"/>
    </source>
</evidence>
<evidence type="ECO:0000313" key="2">
    <source>
        <dbReference type="EMBL" id="KAI3424444.1"/>
    </source>
</evidence>
<keyword evidence="3" id="KW-1185">Reference proteome</keyword>
<dbReference type="Proteomes" id="UP001055712">
    <property type="component" value="Unassembled WGS sequence"/>
</dbReference>
<feature type="region of interest" description="Disordered" evidence="1">
    <location>
        <begin position="163"/>
        <end position="188"/>
    </location>
</feature>